<dbReference type="EMBL" id="OV725080">
    <property type="protein sequence ID" value="CAH1399275.1"/>
    <property type="molecule type" value="Genomic_DNA"/>
</dbReference>
<feature type="region of interest" description="Disordered" evidence="1">
    <location>
        <begin position="93"/>
        <end position="113"/>
    </location>
</feature>
<evidence type="ECO:0000313" key="3">
    <source>
        <dbReference type="Proteomes" id="UP001152798"/>
    </source>
</evidence>
<gene>
    <name evidence="2" type="ORF">NEZAVI_LOCUS8756</name>
</gene>
<keyword evidence="3" id="KW-1185">Reference proteome</keyword>
<feature type="region of interest" description="Disordered" evidence="1">
    <location>
        <begin position="1"/>
        <end position="27"/>
    </location>
</feature>
<accession>A0A9P0HC65</accession>
<proteinExistence type="predicted"/>
<dbReference type="AlphaFoldDB" id="A0A9P0HC65"/>
<name>A0A9P0HC65_NEZVI</name>
<evidence type="ECO:0000256" key="1">
    <source>
        <dbReference type="SAM" id="MobiDB-lite"/>
    </source>
</evidence>
<organism evidence="2 3">
    <name type="scientific">Nezara viridula</name>
    <name type="common">Southern green stink bug</name>
    <name type="synonym">Cimex viridulus</name>
    <dbReference type="NCBI Taxonomy" id="85310"/>
    <lineage>
        <taxon>Eukaryota</taxon>
        <taxon>Metazoa</taxon>
        <taxon>Ecdysozoa</taxon>
        <taxon>Arthropoda</taxon>
        <taxon>Hexapoda</taxon>
        <taxon>Insecta</taxon>
        <taxon>Pterygota</taxon>
        <taxon>Neoptera</taxon>
        <taxon>Paraneoptera</taxon>
        <taxon>Hemiptera</taxon>
        <taxon>Heteroptera</taxon>
        <taxon>Panheteroptera</taxon>
        <taxon>Pentatomomorpha</taxon>
        <taxon>Pentatomoidea</taxon>
        <taxon>Pentatomidae</taxon>
        <taxon>Pentatominae</taxon>
        <taxon>Nezara</taxon>
    </lineage>
</organism>
<dbReference type="Proteomes" id="UP001152798">
    <property type="component" value="Chromosome 4"/>
</dbReference>
<sequence length="113" mass="12314">MYPRQSRSGGSGVEAGPVSPSPLAWKHAPRSSLRSRVSIGHRFLYQATLQAAYVLPIVPFTLTLPILRGHPSNGMTEGPQHFPWSIELRNGGRNRTAFSSHPLQPGKDVSSSK</sequence>
<evidence type="ECO:0000313" key="2">
    <source>
        <dbReference type="EMBL" id="CAH1399275.1"/>
    </source>
</evidence>
<reference evidence="2" key="1">
    <citation type="submission" date="2022-01" db="EMBL/GenBank/DDBJ databases">
        <authorList>
            <person name="King R."/>
        </authorList>
    </citation>
    <scope>NUCLEOTIDE SEQUENCE</scope>
</reference>
<protein>
    <submittedName>
        <fullName evidence="2">Uncharacterized protein</fullName>
    </submittedName>
</protein>